<dbReference type="Gene3D" id="2.30.30.1040">
    <property type="match status" value="2"/>
</dbReference>
<dbReference type="PANTHER" id="PTHR31384:SF94">
    <property type="entry name" value="AUXIN RESPONSE FACTOR 17"/>
    <property type="match status" value="1"/>
</dbReference>
<evidence type="ECO:0000256" key="4">
    <source>
        <dbReference type="ARBA" id="ARBA00023015"/>
    </source>
</evidence>
<comment type="subcellular location">
    <subcellularLocation>
        <location evidence="2 9">Nucleus</location>
    </subcellularLocation>
</comment>
<organism evidence="12 13">
    <name type="scientific">Musa balbisiana</name>
    <name type="common">Banana</name>
    <dbReference type="NCBI Taxonomy" id="52838"/>
    <lineage>
        <taxon>Eukaryota</taxon>
        <taxon>Viridiplantae</taxon>
        <taxon>Streptophyta</taxon>
        <taxon>Embryophyta</taxon>
        <taxon>Tracheophyta</taxon>
        <taxon>Spermatophyta</taxon>
        <taxon>Magnoliopsida</taxon>
        <taxon>Liliopsida</taxon>
        <taxon>Zingiberales</taxon>
        <taxon>Musaceae</taxon>
        <taxon>Musa</taxon>
    </lineage>
</organism>
<keyword evidence="13" id="KW-1185">Reference proteome</keyword>
<feature type="compositionally biased region" description="Low complexity" evidence="10">
    <location>
        <begin position="553"/>
        <end position="568"/>
    </location>
</feature>
<reference evidence="12 13" key="1">
    <citation type="journal article" date="2019" name="Nat. Plants">
        <title>Genome sequencing of Musa balbisiana reveals subgenome evolution and function divergence in polyploid bananas.</title>
        <authorList>
            <person name="Yao X."/>
        </authorList>
    </citation>
    <scope>NUCLEOTIDE SEQUENCE [LARGE SCALE GENOMIC DNA]</scope>
    <source>
        <strain evidence="13">cv. DH-PKW</strain>
        <tissue evidence="12">Leaves</tissue>
    </source>
</reference>
<dbReference type="SUPFAM" id="SSF101936">
    <property type="entry name" value="DNA-binding pseudobarrel domain"/>
    <property type="match status" value="1"/>
</dbReference>
<name>A0A4S8IJ61_MUSBA</name>
<dbReference type="GO" id="GO:0003677">
    <property type="term" value="F:DNA binding"/>
    <property type="evidence" value="ECO:0007669"/>
    <property type="project" value="UniProtKB-KW"/>
</dbReference>
<keyword evidence="8 9" id="KW-0927">Auxin signaling pathway</keyword>
<evidence type="ECO:0000256" key="3">
    <source>
        <dbReference type="ARBA" id="ARBA00007853"/>
    </source>
</evidence>
<dbReference type="CDD" id="cd10017">
    <property type="entry name" value="B3_DNA"/>
    <property type="match status" value="1"/>
</dbReference>
<dbReference type="EMBL" id="PYDT01000010">
    <property type="protein sequence ID" value="THU48395.1"/>
    <property type="molecule type" value="Genomic_DNA"/>
</dbReference>
<proteinExistence type="inferred from homology"/>
<evidence type="ECO:0000256" key="7">
    <source>
        <dbReference type="ARBA" id="ARBA00023242"/>
    </source>
</evidence>
<evidence type="ECO:0000256" key="2">
    <source>
        <dbReference type="ARBA" id="ARBA00004123"/>
    </source>
</evidence>
<dbReference type="InterPro" id="IPR003340">
    <property type="entry name" value="B3_DNA-bd"/>
</dbReference>
<dbReference type="AlphaFoldDB" id="A0A4S8IJ61"/>
<dbReference type="Gene3D" id="2.40.330.10">
    <property type="entry name" value="DNA-binding pseudobarrel domain"/>
    <property type="match status" value="1"/>
</dbReference>
<dbReference type="GO" id="GO:0009734">
    <property type="term" value="P:auxin-activated signaling pathway"/>
    <property type="evidence" value="ECO:0007669"/>
    <property type="project" value="UniProtKB-KW"/>
</dbReference>
<evidence type="ECO:0000256" key="8">
    <source>
        <dbReference type="ARBA" id="ARBA00023294"/>
    </source>
</evidence>
<gene>
    <name evidence="12" type="ORF">C4D60_Mb09t25800</name>
</gene>
<evidence type="ECO:0000256" key="1">
    <source>
        <dbReference type="ARBA" id="ARBA00003182"/>
    </source>
</evidence>
<evidence type="ECO:0000313" key="12">
    <source>
        <dbReference type="EMBL" id="THU48395.1"/>
    </source>
</evidence>
<dbReference type="Proteomes" id="UP000317650">
    <property type="component" value="Chromosome 9"/>
</dbReference>
<dbReference type="PANTHER" id="PTHR31384">
    <property type="entry name" value="AUXIN RESPONSE FACTOR 4-RELATED"/>
    <property type="match status" value="1"/>
</dbReference>
<sequence>MATEEEAAAPAREMPTVEPQVWKACAGTAARIPAVGSRVYYFPQGHAEQAGSRPDFSTLPSLFNAVLCRISAVRLHASPDTDEVFACISLDPRVPSADVLPPGYMTPSSCPSLSEVADGGGGGFVSFAKILTPSDANNGGGFSVPRFCADSIFPRLDFNAYPPAQFILVYDIHGNHWKFRHIYRGTPRRHLLTTGWSKFVNSKKLIAGDSVVFMRNSSGQILVGIRRTSRFCGPVDYSPSGPSAAALVNRGSLLAGTEGFSSNARGRVPATSVVAAVRLAGMDLPFKVLYYARAGSSDFVVAAESVEVAMSVRWTTGMRVRMSVETEDSARMTWYEGRVSSVRMNSVDLWPRSPWRMLESWGINRHSDCVLSFNLEKWLAIAKSCMAPEYLTVTAGHGFIESIGDVDSARSAVGQRLSLCKSVVTWDEPEILQNVRNVSPWQVVLVSASPQIESQFSVIKRIKMLESSEFCGDREGDMLFPVTDLKSTIVGSLPSSVFSYSVFPAGMQGARHYSIGTPNLCDSIMNTNRTVLNDLQGVNALRKKDVSVELKIGGTSQSEGSSPPSQGGIQVLDRKIPEPGSDPVKKTSTGSIQLFGQVIHIDQPTNDDANREYEDTEGGDGSHGSSFQYPHKQLVLQCPRVSAIGACQ</sequence>
<dbReference type="InterPro" id="IPR044835">
    <property type="entry name" value="ARF_plant"/>
</dbReference>
<feature type="region of interest" description="Disordered" evidence="10">
    <location>
        <begin position="553"/>
        <end position="628"/>
    </location>
</feature>
<comment type="function">
    <text evidence="1 9">Auxin response factors (ARFs) are transcriptional factors that bind specifically to the DNA sequence 5'-TGTCTC-3' found in the auxin-responsive promoter elements (AuxREs).</text>
</comment>
<dbReference type="InterPro" id="IPR015300">
    <property type="entry name" value="DNA-bd_pseudobarrel_sf"/>
</dbReference>
<keyword evidence="6 9" id="KW-0804">Transcription</keyword>
<evidence type="ECO:0000259" key="11">
    <source>
        <dbReference type="PROSITE" id="PS50863"/>
    </source>
</evidence>
<dbReference type="Pfam" id="PF06507">
    <property type="entry name" value="ARF_AD"/>
    <property type="match status" value="1"/>
</dbReference>
<keyword evidence="7 9" id="KW-0539">Nucleus</keyword>
<dbReference type="InterPro" id="IPR010525">
    <property type="entry name" value="ARF_dom"/>
</dbReference>
<dbReference type="GO" id="GO:0006355">
    <property type="term" value="P:regulation of DNA-templated transcription"/>
    <property type="evidence" value="ECO:0007669"/>
    <property type="project" value="InterPro"/>
</dbReference>
<evidence type="ECO:0000256" key="10">
    <source>
        <dbReference type="SAM" id="MobiDB-lite"/>
    </source>
</evidence>
<evidence type="ECO:0000256" key="5">
    <source>
        <dbReference type="ARBA" id="ARBA00023125"/>
    </source>
</evidence>
<feature type="domain" description="TF-B3" evidence="11">
    <location>
        <begin position="127"/>
        <end position="229"/>
    </location>
</feature>
<evidence type="ECO:0000256" key="9">
    <source>
        <dbReference type="RuleBase" id="RU004561"/>
    </source>
</evidence>
<evidence type="ECO:0000256" key="6">
    <source>
        <dbReference type="ARBA" id="ARBA00023163"/>
    </source>
</evidence>
<dbReference type="PROSITE" id="PS50863">
    <property type="entry name" value="B3"/>
    <property type="match status" value="1"/>
</dbReference>
<evidence type="ECO:0000313" key="13">
    <source>
        <dbReference type="Proteomes" id="UP000317650"/>
    </source>
</evidence>
<accession>A0A4S8IJ61</accession>
<dbReference type="SMART" id="SM01019">
    <property type="entry name" value="B3"/>
    <property type="match status" value="1"/>
</dbReference>
<comment type="caution">
    <text evidence="12">The sequence shown here is derived from an EMBL/GenBank/DDBJ whole genome shotgun (WGS) entry which is preliminary data.</text>
</comment>
<dbReference type="GO" id="GO:0005634">
    <property type="term" value="C:nucleus"/>
    <property type="evidence" value="ECO:0007669"/>
    <property type="project" value="UniProtKB-SubCell"/>
</dbReference>
<dbReference type="FunFam" id="2.40.330.10:FF:000001">
    <property type="entry name" value="Auxin response factor"/>
    <property type="match status" value="1"/>
</dbReference>
<keyword evidence="4 9" id="KW-0805">Transcription regulation</keyword>
<protein>
    <recommendedName>
        <fullName evidence="9">Auxin response factor</fullName>
    </recommendedName>
</protein>
<comment type="subunit">
    <text evidence="9">Homodimers and heterodimers.</text>
</comment>
<keyword evidence="5 9" id="KW-0238">DNA-binding</keyword>
<comment type="similarity">
    <text evidence="3 9">Belongs to the ARF family.</text>
</comment>
<dbReference type="Pfam" id="PF02362">
    <property type="entry name" value="B3"/>
    <property type="match status" value="1"/>
</dbReference>